<evidence type="ECO:0000313" key="3">
    <source>
        <dbReference type="EMBL" id="GCA65669.1"/>
    </source>
</evidence>
<reference evidence="4" key="1">
    <citation type="submission" date="2018-09" db="EMBL/GenBank/DDBJ databases">
        <title>Draft Genome Sequence of Mediterraneibacter sp. KCTC 15684.</title>
        <authorList>
            <person name="Kim J.S."/>
            <person name="Han K.I."/>
            <person name="Suh M.K."/>
            <person name="Lee K.C."/>
            <person name="Eom M.K."/>
            <person name="Lee J.H."/>
            <person name="Park S.H."/>
            <person name="Kang S.W."/>
            <person name="Park J.E."/>
            <person name="Oh B.S."/>
            <person name="Yu S.Y."/>
            <person name="Choi S.H."/>
            <person name="Lee D.H."/>
            <person name="Yoon H."/>
            <person name="Kim B."/>
            <person name="Yang S.J."/>
            <person name="Lee J.S."/>
        </authorList>
    </citation>
    <scope>NUCLEOTIDE SEQUENCE [LARGE SCALE GENOMIC DNA]</scope>
    <source>
        <strain evidence="4">KCTC 15684</strain>
    </source>
</reference>
<feature type="transmembrane region" description="Helical" evidence="1">
    <location>
        <begin position="230"/>
        <end position="251"/>
    </location>
</feature>
<proteinExistence type="predicted"/>
<accession>A0A391P7L7</accession>
<feature type="transmembrane region" description="Helical" evidence="1">
    <location>
        <begin position="115"/>
        <end position="134"/>
    </location>
</feature>
<feature type="transmembrane region" description="Helical" evidence="1">
    <location>
        <begin position="34"/>
        <end position="54"/>
    </location>
</feature>
<feature type="transmembrane region" description="Helical" evidence="1">
    <location>
        <begin position="319"/>
        <end position="340"/>
    </location>
</feature>
<keyword evidence="1" id="KW-0812">Transmembrane</keyword>
<sequence length="341" mass="37497">MKSVLSSLFTLFCFFLILLCPREAFEGARSGLFLWFETLLPTLFPFMVLTNLLIHTQALSYITQVLKPILCPIFHVSENGSFAILCGFLCGYPMGAKVIASLCREQKLSSSEGQYLMSFCNNTSPMFLLNYVILSALHLPGKTGNILLLSLASPVCISFFTRFLVFESETHRFRFHRPHPLFPAKFPSVLGRKSVTCSNGPGMKSISRSASQFASAAPNLSFLKLLEESLADAAAAILQVGGYVILFSVLLKLGIRFRIDRTLPGLMALSTLEITTGIQLLTQTPGFCRIPCILFLTGFGGVCALFQSAAMIRDSGLSFFPYIIEKLATGLVTSLLTFLFL</sequence>
<keyword evidence="1" id="KW-1133">Transmembrane helix</keyword>
<dbReference type="InterPro" id="IPR011642">
    <property type="entry name" value="Gate_dom"/>
</dbReference>
<evidence type="ECO:0000256" key="1">
    <source>
        <dbReference type="SAM" id="Phobius"/>
    </source>
</evidence>
<keyword evidence="4" id="KW-1185">Reference proteome</keyword>
<dbReference type="Pfam" id="PF07670">
    <property type="entry name" value="Gate"/>
    <property type="match status" value="1"/>
</dbReference>
<feature type="transmembrane region" description="Helical" evidence="1">
    <location>
        <begin position="82"/>
        <end position="103"/>
    </location>
</feature>
<feature type="domain" description="Nucleoside transporter/FeoB GTPase Gate" evidence="2">
    <location>
        <begin position="38"/>
        <end position="124"/>
    </location>
</feature>
<dbReference type="AlphaFoldDB" id="A0A391P7L7"/>
<gene>
    <name evidence="3" type="ORF">KGMB01110_01050</name>
</gene>
<dbReference type="RefSeq" id="WP_119297278.1">
    <property type="nucleotide sequence ID" value="NZ_BHGK01000001.1"/>
</dbReference>
<comment type="caution">
    <text evidence="3">The sequence shown here is derived from an EMBL/GenBank/DDBJ whole genome shotgun (WGS) entry which is preliminary data.</text>
</comment>
<name>A0A391P7L7_9FIRM</name>
<feature type="transmembrane region" description="Helical" evidence="1">
    <location>
        <begin position="293"/>
        <end position="313"/>
    </location>
</feature>
<keyword evidence="1" id="KW-0472">Membrane</keyword>
<dbReference type="Proteomes" id="UP000265643">
    <property type="component" value="Unassembled WGS sequence"/>
</dbReference>
<evidence type="ECO:0000313" key="4">
    <source>
        <dbReference type="Proteomes" id="UP000265643"/>
    </source>
</evidence>
<feature type="transmembrane region" description="Helical" evidence="1">
    <location>
        <begin position="146"/>
        <end position="165"/>
    </location>
</feature>
<protein>
    <submittedName>
        <fullName evidence="3">Sporulation integral membrane protein YlbJ</fullName>
    </submittedName>
</protein>
<evidence type="ECO:0000259" key="2">
    <source>
        <dbReference type="Pfam" id="PF07670"/>
    </source>
</evidence>
<dbReference type="EMBL" id="BHGK01000001">
    <property type="protein sequence ID" value="GCA65669.1"/>
    <property type="molecule type" value="Genomic_DNA"/>
</dbReference>
<organism evidence="3 4">
    <name type="scientific">Mediterraneibacter butyricigenes</name>
    <dbReference type="NCBI Taxonomy" id="2316025"/>
    <lineage>
        <taxon>Bacteria</taxon>
        <taxon>Bacillati</taxon>
        <taxon>Bacillota</taxon>
        <taxon>Clostridia</taxon>
        <taxon>Lachnospirales</taxon>
        <taxon>Lachnospiraceae</taxon>
        <taxon>Mediterraneibacter</taxon>
    </lineage>
</organism>